<feature type="domain" description="Heterokaryon incompatibility" evidence="1">
    <location>
        <begin position="25"/>
        <end position="117"/>
    </location>
</feature>
<dbReference type="EMBL" id="MU155600">
    <property type="protein sequence ID" value="KAF9471936.1"/>
    <property type="molecule type" value="Genomic_DNA"/>
</dbReference>
<dbReference type="InterPro" id="IPR010730">
    <property type="entry name" value="HET"/>
</dbReference>
<dbReference type="Pfam" id="PF06985">
    <property type="entry name" value="HET"/>
    <property type="match status" value="1"/>
</dbReference>
<feature type="non-terminal residue" evidence="2">
    <location>
        <position position="252"/>
    </location>
</feature>
<evidence type="ECO:0000313" key="3">
    <source>
        <dbReference type="Proteomes" id="UP000807469"/>
    </source>
</evidence>
<sequence>MSSPWDELHHLGEHANDDGFECANYAILSHTWLRSAPGEVTFNDWEEGNLDLTHPGYRKLANFCRVASEDHDVTLGWMDTVCIDKSSSAELDESIRSMFSWYRNSDMCIAYLAESTSVDDMSNDTWLTRGWTLQELIASSSIKFYDRNWNQLTEARNDKSEDIILSQIESTTTITEHELKYPFLASISRRMQWAAGRQVTREEDSAYCLMGIFRVNMSIAYGEGSFDAFTRLLKEILSSCKSGILDVFNWGG</sequence>
<name>A0A9P6CM57_9AGAR</name>
<comment type="caution">
    <text evidence="2">The sequence shown here is derived from an EMBL/GenBank/DDBJ whole genome shotgun (WGS) entry which is preliminary data.</text>
</comment>
<reference evidence="2" key="1">
    <citation type="submission" date="2020-11" db="EMBL/GenBank/DDBJ databases">
        <authorList>
            <consortium name="DOE Joint Genome Institute"/>
            <person name="Ahrendt S."/>
            <person name="Riley R."/>
            <person name="Andreopoulos W."/>
            <person name="Labutti K."/>
            <person name="Pangilinan J."/>
            <person name="Ruiz-Duenas F.J."/>
            <person name="Barrasa J.M."/>
            <person name="Sanchez-Garcia M."/>
            <person name="Camarero S."/>
            <person name="Miyauchi S."/>
            <person name="Serrano A."/>
            <person name="Linde D."/>
            <person name="Babiker R."/>
            <person name="Drula E."/>
            <person name="Ayuso-Fernandez I."/>
            <person name="Pacheco R."/>
            <person name="Padilla G."/>
            <person name="Ferreira P."/>
            <person name="Barriuso J."/>
            <person name="Kellner H."/>
            <person name="Castanera R."/>
            <person name="Alfaro M."/>
            <person name="Ramirez L."/>
            <person name="Pisabarro A.G."/>
            <person name="Kuo A."/>
            <person name="Tritt A."/>
            <person name="Lipzen A."/>
            <person name="He G."/>
            <person name="Yan M."/>
            <person name="Ng V."/>
            <person name="Cullen D."/>
            <person name="Martin F."/>
            <person name="Rosso M.-N."/>
            <person name="Henrissat B."/>
            <person name="Hibbett D."/>
            <person name="Martinez A.T."/>
            <person name="Grigoriev I.V."/>
        </authorList>
    </citation>
    <scope>NUCLEOTIDE SEQUENCE</scope>
    <source>
        <strain evidence="2">CIRM-BRFM 674</strain>
    </source>
</reference>
<proteinExistence type="predicted"/>
<evidence type="ECO:0000313" key="2">
    <source>
        <dbReference type="EMBL" id="KAF9471936.1"/>
    </source>
</evidence>
<dbReference type="PANTHER" id="PTHR10622">
    <property type="entry name" value="HET DOMAIN-CONTAINING PROTEIN"/>
    <property type="match status" value="1"/>
</dbReference>
<gene>
    <name evidence="2" type="ORF">BDN70DRAFT_973398</name>
</gene>
<protein>
    <recommendedName>
        <fullName evidence="1">Heterokaryon incompatibility domain-containing protein</fullName>
    </recommendedName>
</protein>
<dbReference type="OrthoDB" id="674604at2759"/>
<dbReference type="AlphaFoldDB" id="A0A9P6CM57"/>
<evidence type="ECO:0000259" key="1">
    <source>
        <dbReference type="Pfam" id="PF06985"/>
    </source>
</evidence>
<accession>A0A9P6CM57</accession>
<organism evidence="2 3">
    <name type="scientific">Pholiota conissans</name>
    <dbReference type="NCBI Taxonomy" id="109636"/>
    <lineage>
        <taxon>Eukaryota</taxon>
        <taxon>Fungi</taxon>
        <taxon>Dikarya</taxon>
        <taxon>Basidiomycota</taxon>
        <taxon>Agaricomycotina</taxon>
        <taxon>Agaricomycetes</taxon>
        <taxon>Agaricomycetidae</taxon>
        <taxon>Agaricales</taxon>
        <taxon>Agaricineae</taxon>
        <taxon>Strophariaceae</taxon>
        <taxon>Pholiota</taxon>
    </lineage>
</organism>
<keyword evidence="3" id="KW-1185">Reference proteome</keyword>
<dbReference type="Proteomes" id="UP000807469">
    <property type="component" value="Unassembled WGS sequence"/>
</dbReference>
<dbReference type="PANTHER" id="PTHR10622:SF12">
    <property type="entry name" value="HET DOMAIN-CONTAINING PROTEIN"/>
    <property type="match status" value="1"/>
</dbReference>